<organism evidence="2 3">
    <name type="scientific">Mycena albidolilacea</name>
    <dbReference type="NCBI Taxonomy" id="1033008"/>
    <lineage>
        <taxon>Eukaryota</taxon>
        <taxon>Fungi</taxon>
        <taxon>Dikarya</taxon>
        <taxon>Basidiomycota</taxon>
        <taxon>Agaricomycotina</taxon>
        <taxon>Agaricomycetes</taxon>
        <taxon>Agaricomycetidae</taxon>
        <taxon>Agaricales</taxon>
        <taxon>Marasmiineae</taxon>
        <taxon>Mycenaceae</taxon>
        <taxon>Mycena</taxon>
    </lineage>
</organism>
<evidence type="ECO:0000313" key="2">
    <source>
        <dbReference type="EMBL" id="KAJ7306805.1"/>
    </source>
</evidence>
<feature type="domain" description="DUF6534" evidence="1">
    <location>
        <begin position="30"/>
        <end position="96"/>
    </location>
</feature>
<protein>
    <recommendedName>
        <fullName evidence="1">DUF6534 domain-containing protein</fullName>
    </recommendedName>
</protein>
<sequence>MACATGLRMTSLVDHIRHWLWLSEFEWSISTATDLTITASFVFHLHQQRKEIHKSSRTAALVDKLILWTIDIYLAFFMLEAQVFSNSILANLNSRETLRKMDEREISLQISSIVFQPTEMTDIACG</sequence>
<evidence type="ECO:0000259" key="1">
    <source>
        <dbReference type="Pfam" id="PF20152"/>
    </source>
</evidence>
<proteinExistence type="predicted"/>
<dbReference type="Pfam" id="PF20152">
    <property type="entry name" value="DUF6534"/>
    <property type="match status" value="1"/>
</dbReference>
<keyword evidence="3" id="KW-1185">Reference proteome</keyword>
<gene>
    <name evidence="2" type="ORF">DFH08DRAFT_824534</name>
</gene>
<accession>A0AAD6Z4B9</accession>
<dbReference type="InterPro" id="IPR045339">
    <property type="entry name" value="DUF6534"/>
</dbReference>
<reference evidence="2" key="1">
    <citation type="submission" date="2023-03" db="EMBL/GenBank/DDBJ databases">
        <title>Massive genome expansion in bonnet fungi (Mycena s.s.) driven by repeated elements and novel gene families across ecological guilds.</title>
        <authorList>
            <consortium name="Lawrence Berkeley National Laboratory"/>
            <person name="Harder C.B."/>
            <person name="Miyauchi S."/>
            <person name="Viragh M."/>
            <person name="Kuo A."/>
            <person name="Thoen E."/>
            <person name="Andreopoulos B."/>
            <person name="Lu D."/>
            <person name="Skrede I."/>
            <person name="Drula E."/>
            <person name="Henrissat B."/>
            <person name="Morin E."/>
            <person name="Kohler A."/>
            <person name="Barry K."/>
            <person name="LaButti K."/>
            <person name="Morin E."/>
            <person name="Salamov A."/>
            <person name="Lipzen A."/>
            <person name="Mereny Z."/>
            <person name="Hegedus B."/>
            <person name="Baldrian P."/>
            <person name="Stursova M."/>
            <person name="Weitz H."/>
            <person name="Taylor A."/>
            <person name="Grigoriev I.V."/>
            <person name="Nagy L.G."/>
            <person name="Martin F."/>
            <person name="Kauserud H."/>
        </authorList>
    </citation>
    <scope>NUCLEOTIDE SEQUENCE</scope>
    <source>
        <strain evidence="2">CBHHK002</strain>
    </source>
</reference>
<comment type="caution">
    <text evidence="2">The sequence shown here is derived from an EMBL/GenBank/DDBJ whole genome shotgun (WGS) entry which is preliminary data.</text>
</comment>
<evidence type="ECO:0000313" key="3">
    <source>
        <dbReference type="Proteomes" id="UP001218218"/>
    </source>
</evidence>
<dbReference type="Proteomes" id="UP001218218">
    <property type="component" value="Unassembled WGS sequence"/>
</dbReference>
<dbReference type="AlphaFoldDB" id="A0AAD6Z4B9"/>
<name>A0AAD6Z4B9_9AGAR</name>
<dbReference type="EMBL" id="JARIHO010000091">
    <property type="protein sequence ID" value="KAJ7306805.1"/>
    <property type="molecule type" value="Genomic_DNA"/>
</dbReference>